<dbReference type="AlphaFoldDB" id="A0AB34K0Q4"/>
<dbReference type="EMBL" id="JBGBPQ010000003">
    <property type="protein sequence ID" value="KAL1526812.1"/>
    <property type="molecule type" value="Genomic_DNA"/>
</dbReference>
<keyword evidence="3" id="KW-1185">Reference proteome</keyword>
<sequence>MPYYGSLRHQRDCLTAPVLPAMMWGSLVAGLNIAQGAPLTPRVFAVNVGILYLYQALQCPMEAIHGRRSLLHNGLAAGSLGVVGVQAGFLGVPFVPLHILYSSKYNPLLIAFGMYGLIAMGIGSLGSKPL</sequence>
<protein>
    <submittedName>
        <fullName evidence="2">Uncharacterized protein</fullName>
    </submittedName>
</protein>
<evidence type="ECO:0000256" key="1">
    <source>
        <dbReference type="SAM" id="Phobius"/>
    </source>
</evidence>
<feature type="transmembrane region" description="Helical" evidence="1">
    <location>
        <begin position="78"/>
        <end position="101"/>
    </location>
</feature>
<keyword evidence="1" id="KW-1133">Transmembrane helix</keyword>
<comment type="caution">
    <text evidence="2">The sequence shown here is derived from an EMBL/GenBank/DDBJ whole genome shotgun (WGS) entry which is preliminary data.</text>
</comment>
<name>A0AB34K0Q4_PRYPA</name>
<dbReference type="Proteomes" id="UP001515480">
    <property type="component" value="Unassembled WGS sequence"/>
</dbReference>
<keyword evidence="1" id="KW-0812">Transmembrane</keyword>
<organism evidence="2 3">
    <name type="scientific">Prymnesium parvum</name>
    <name type="common">Toxic golden alga</name>
    <dbReference type="NCBI Taxonomy" id="97485"/>
    <lineage>
        <taxon>Eukaryota</taxon>
        <taxon>Haptista</taxon>
        <taxon>Haptophyta</taxon>
        <taxon>Prymnesiophyceae</taxon>
        <taxon>Prymnesiales</taxon>
        <taxon>Prymnesiaceae</taxon>
        <taxon>Prymnesium</taxon>
    </lineage>
</organism>
<evidence type="ECO:0000313" key="2">
    <source>
        <dbReference type="EMBL" id="KAL1526812.1"/>
    </source>
</evidence>
<gene>
    <name evidence="2" type="ORF">AB1Y20_015505</name>
</gene>
<keyword evidence="1" id="KW-0472">Membrane</keyword>
<reference evidence="2 3" key="1">
    <citation type="journal article" date="2024" name="Science">
        <title>Giant polyketide synthase enzymes in the biosynthesis of giant marine polyether toxins.</title>
        <authorList>
            <person name="Fallon T.R."/>
            <person name="Shende V.V."/>
            <person name="Wierzbicki I.H."/>
            <person name="Pendleton A.L."/>
            <person name="Watervoot N.F."/>
            <person name="Auber R.P."/>
            <person name="Gonzalez D.J."/>
            <person name="Wisecaver J.H."/>
            <person name="Moore B.S."/>
        </authorList>
    </citation>
    <scope>NUCLEOTIDE SEQUENCE [LARGE SCALE GENOMIC DNA]</scope>
    <source>
        <strain evidence="2 3">12B1</strain>
    </source>
</reference>
<accession>A0AB34K0Q4</accession>
<evidence type="ECO:0000313" key="3">
    <source>
        <dbReference type="Proteomes" id="UP001515480"/>
    </source>
</evidence>
<proteinExistence type="predicted"/>
<feature type="transmembrane region" description="Helical" evidence="1">
    <location>
        <begin position="107"/>
        <end position="126"/>
    </location>
</feature>
<feature type="transmembrane region" description="Helical" evidence="1">
    <location>
        <begin position="12"/>
        <end position="33"/>
    </location>
</feature>
<feature type="transmembrane region" description="Helical" evidence="1">
    <location>
        <begin position="39"/>
        <end position="57"/>
    </location>
</feature>